<reference evidence="2 3" key="1">
    <citation type="submission" date="2014-07" db="EMBL/GenBank/DDBJ databases">
        <authorList>
            <person name="McCorrison J."/>
            <person name="Sanka R."/>
            <person name="Torralba M."/>
            <person name="Gillis M."/>
            <person name="Haft D.H."/>
            <person name="Methe B."/>
            <person name="Sutton G."/>
            <person name="Nelson K.E."/>
        </authorList>
    </citation>
    <scope>NUCLEOTIDE SEQUENCE [LARGE SCALE GENOMIC DNA]</scope>
    <source>
        <strain evidence="2 3">DNF00882</strain>
    </source>
</reference>
<dbReference type="SUPFAM" id="SSF51004">
    <property type="entry name" value="C-terminal (heme d1) domain of cytochrome cd1-nitrite reductase"/>
    <property type="match status" value="1"/>
</dbReference>
<keyword evidence="1" id="KW-0732">Signal</keyword>
<dbReference type="InterPro" id="IPR011048">
    <property type="entry name" value="Haem_d1_sf"/>
</dbReference>
<evidence type="ECO:0000313" key="3">
    <source>
        <dbReference type="Proteomes" id="UP000029538"/>
    </source>
</evidence>
<evidence type="ECO:0000313" key="2">
    <source>
        <dbReference type="EMBL" id="KGF47313.1"/>
    </source>
</evidence>
<proteinExistence type="predicted"/>
<dbReference type="PANTHER" id="PTHR47197:SF3">
    <property type="entry name" value="DIHYDRO-HEME D1 DEHYDROGENASE"/>
    <property type="match status" value="1"/>
</dbReference>
<dbReference type="RefSeq" id="WP_197050978.1">
    <property type="nucleotide sequence ID" value="NZ_JRNR01000113.1"/>
</dbReference>
<dbReference type="InterPro" id="IPR051200">
    <property type="entry name" value="Host-pathogen_enzymatic-act"/>
</dbReference>
<evidence type="ECO:0008006" key="4">
    <source>
        <dbReference type="Google" id="ProtNLM"/>
    </source>
</evidence>
<dbReference type="EMBL" id="JRNR01000113">
    <property type="protein sequence ID" value="KGF47313.1"/>
    <property type="molecule type" value="Genomic_DNA"/>
</dbReference>
<evidence type="ECO:0000256" key="1">
    <source>
        <dbReference type="SAM" id="SignalP"/>
    </source>
</evidence>
<protein>
    <recommendedName>
        <fullName evidence="4">Lipoprotein</fullName>
    </recommendedName>
</protein>
<dbReference type="AlphaFoldDB" id="A0A096AJS1"/>
<accession>A0A096AJS1</accession>
<dbReference type="Proteomes" id="UP000029538">
    <property type="component" value="Unassembled WGS sequence"/>
</dbReference>
<dbReference type="PANTHER" id="PTHR47197">
    <property type="entry name" value="PROTEIN NIRF"/>
    <property type="match status" value="1"/>
</dbReference>
<feature type="signal peptide" evidence="1">
    <location>
        <begin position="1"/>
        <end position="21"/>
    </location>
</feature>
<dbReference type="Pfam" id="PF16819">
    <property type="entry name" value="DUF5074"/>
    <property type="match status" value="1"/>
</dbReference>
<organism evidence="2 3">
    <name type="scientific">Prevotella disiens DNF00882</name>
    <dbReference type="NCBI Taxonomy" id="1401075"/>
    <lineage>
        <taxon>Bacteria</taxon>
        <taxon>Pseudomonadati</taxon>
        <taxon>Bacteroidota</taxon>
        <taxon>Bacteroidia</taxon>
        <taxon>Bacteroidales</taxon>
        <taxon>Prevotellaceae</taxon>
        <taxon>Prevotella</taxon>
    </lineage>
</organism>
<dbReference type="InterPro" id="IPR015943">
    <property type="entry name" value="WD40/YVTN_repeat-like_dom_sf"/>
</dbReference>
<feature type="chain" id="PRO_5001917161" description="Lipoprotein" evidence="1">
    <location>
        <begin position="22"/>
        <end position="373"/>
    </location>
</feature>
<sequence length="373" mass="41791">MIKVKHVFFILLLLLTAASCREDDTIIYPDIHDISEVTHTNIAGMYVLNEGNMGSNKATLDYLDLDLGKYFRNIFPSRNPNLVKELGDVGNDVKVYGDQLWIVINQSNKVEVADAQTAVSRGHIDIPNCRYLSFNGKYAYVSSYVGKIGEADVIGAVYKVDTATLKIEGKCLVGYQPEEMVVQDGKIYVANSGGYRGMNKALGYDRTVSVIDINSFKVVNTIDVAPNLFRIRNDKYGKLYVSSQGNRNDIDPNIYVIDNEKVVDALNIPSMTFDIHGDSLVCFSKVKGETNFKVVDIRTNKVINNNFITFPTDYPIETPYALTIHPITGDIYVMDATNYVSSGKLYCFDRNGKYKWHTETGDIPGHTCFLKKN</sequence>
<comment type="caution">
    <text evidence="2">The sequence shown here is derived from an EMBL/GenBank/DDBJ whole genome shotgun (WGS) entry which is preliminary data.</text>
</comment>
<gene>
    <name evidence="2" type="ORF">HMPREF0654_10090</name>
</gene>
<name>A0A096AJS1_9BACT</name>
<dbReference type="InterPro" id="IPR031815">
    <property type="entry name" value="DUF5074"/>
</dbReference>
<dbReference type="PROSITE" id="PS51257">
    <property type="entry name" value="PROKAR_LIPOPROTEIN"/>
    <property type="match status" value="1"/>
</dbReference>
<dbReference type="Gene3D" id="2.130.10.10">
    <property type="entry name" value="YVTN repeat-like/Quinoprotein amine dehydrogenase"/>
    <property type="match status" value="1"/>
</dbReference>